<evidence type="ECO:0000259" key="2">
    <source>
        <dbReference type="Pfam" id="PF01855"/>
    </source>
</evidence>
<evidence type="ECO:0000313" key="10">
    <source>
        <dbReference type="Proteomes" id="UP000230646"/>
    </source>
</evidence>
<accession>A0A1J5GIU7</accession>
<dbReference type="SUPFAM" id="SSF52922">
    <property type="entry name" value="TK C-terminal domain-like"/>
    <property type="match status" value="1"/>
</dbReference>
<dbReference type="InterPro" id="IPR052368">
    <property type="entry name" value="2-oxoacid_oxidoreductase"/>
</dbReference>
<dbReference type="SUPFAM" id="SSF52518">
    <property type="entry name" value="Thiamin diphosphate-binding fold (THDP-binding)"/>
    <property type="match status" value="1"/>
</dbReference>
<reference evidence="5" key="3">
    <citation type="submission" date="2017-09" db="EMBL/GenBank/DDBJ databases">
        <title>Depth-based differentiation of microbial function through sediment-hosted aquifers and enrichment of novel symbionts in the deep terrestrial subsurface.</title>
        <authorList>
            <person name="Probst A.J."/>
            <person name="Ladd B."/>
            <person name="Jarett J.K."/>
            <person name="Geller-Mcgrath D.E."/>
            <person name="Sieber C.M.K."/>
            <person name="Emerson J.B."/>
            <person name="Anantharaman K."/>
            <person name="Thomas B.C."/>
            <person name="Malmstrom R."/>
            <person name="Stieglmeier M."/>
            <person name="Klingl A."/>
            <person name="Woyke T."/>
            <person name="Ryan C.M."/>
            <person name="Banfield J.F."/>
        </authorList>
    </citation>
    <scope>NUCLEOTIDE SEQUENCE</scope>
    <source>
        <strain evidence="5">CG_4_8_14_3_um_filter_34_18</strain>
    </source>
</reference>
<dbReference type="InterPro" id="IPR009014">
    <property type="entry name" value="Transketo_C/PFOR_II"/>
</dbReference>
<dbReference type="Gene3D" id="3.40.50.970">
    <property type="match status" value="1"/>
</dbReference>
<protein>
    <submittedName>
        <fullName evidence="4">3-methyl-2-oxobutanoate dehydrogenase subunit VorB</fullName>
        <ecNumber evidence="5">1.2.7.7</ecNumber>
    </submittedName>
</protein>
<dbReference type="Proteomes" id="UP000228560">
    <property type="component" value="Unassembled WGS sequence"/>
</dbReference>
<feature type="domain" description="Pyruvate flavodoxin/ferredoxin oxidoreductase pyrimidine binding" evidence="2">
    <location>
        <begin position="15"/>
        <end position="187"/>
    </location>
</feature>
<dbReference type="STRING" id="1805029.AUK42_07350"/>
<dbReference type="CDD" id="cd07034">
    <property type="entry name" value="TPP_PYR_PFOR_IOR-alpha_like"/>
    <property type="match status" value="1"/>
</dbReference>
<dbReference type="NCBIfam" id="NF005507">
    <property type="entry name" value="PRK07119.1"/>
    <property type="match status" value="1"/>
</dbReference>
<dbReference type="AlphaFoldDB" id="A0A1J5GIU7"/>
<dbReference type="RefSeq" id="WP_406607268.1">
    <property type="nucleotide sequence ID" value="NZ_PFKO01000142.1"/>
</dbReference>
<feature type="domain" description="Pyruvate:ferredoxin oxidoreductase core" evidence="3">
    <location>
        <begin position="249"/>
        <end position="342"/>
    </location>
</feature>
<dbReference type="InterPro" id="IPR033412">
    <property type="entry name" value="PFOR_II"/>
</dbReference>
<evidence type="ECO:0000313" key="7">
    <source>
        <dbReference type="EMBL" id="PJB57055.1"/>
    </source>
</evidence>
<accession>A0A2M7KAT8</accession>
<evidence type="ECO:0000313" key="8">
    <source>
        <dbReference type="Proteomes" id="UP000182763"/>
    </source>
</evidence>
<dbReference type="EMBL" id="PFKO01000142">
    <property type="protein sequence ID" value="PIY32979.1"/>
    <property type="molecule type" value="Genomic_DNA"/>
</dbReference>
<accession>A0A2M7PQS6</accession>
<organism evidence="4 8">
    <name type="scientific">Candidatus Infernicultor aquiphilus</name>
    <dbReference type="NCBI Taxonomy" id="1805029"/>
    <lineage>
        <taxon>Bacteria</taxon>
        <taxon>Pseudomonadati</taxon>
        <taxon>Atribacterota</taxon>
        <taxon>Candidatus Phoenicimicrobiia</taxon>
        <taxon>Candidatus Pheonicimicrobiales</taxon>
        <taxon>Candidatus Phoenicimicrobiaceae</taxon>
        <taxon>Candidatus Infernicultor</taxon>
    </lineage>
</organism>
<evidence type="ECO:0000313" key="6">
    <source>
        <dbReference type="EMBL" id="PIY32979.1"/>
    </source>
</evidence>
<dbReference type="PANTHER" id="PTHR43088">
    <property type="entry name" value="SUBUNIT OF PYRUVATE:FLAVODOXIN OXIDOREDUCTASE-RELATED"/>
    <property type="match status" value="1"/>
</dbReference>
<dbReference type="EMBL" id="PFIP01000015">
    <property type="protein sequence ID" value="PIX35248.1"/>
    <property type="molecule type" value="Genomic_DNA"/>
</dbReference>
<name>A0A1J5GIU7_9BACT</name>
<dbReference type="InterPro" id="IPR029061">
    <property type="entry name" value="THDP-binding"/>
</dbReference>
<evidence type="ECO:0000256" key="1">
    <source>
        <dbReference type="ARBA" id="ARBA00023002"/>
    </source>
</evidence>
<evidence type="ECO:0000313" key="5">
    <source>
        <dbReference type="EMBL" id="PIX35248.1"/>
    </source>
</evidence>
<dbReference type="Pfam" id="PF01855">
    <property type="entry name" value="POR_N"/>
    <property type="match status" value="1"/>
</dbReference>
<keyword evidence="1 5" id="KW-0560">Oxidoreductase</keyword>
<reference evidence="9 10" key="2">
    <citation type="submission" date="2017-09" db="EMBL/GenBank/DDBJ databases">
        <title>Depth-based differentiation of microbial function through sediment-hosted aquifers and enrichment of novel symbionts in the deep terrestrial subsurface.</title>
        <authorList>
            <person name="Probst A.J."/>
            <person name="Ladd B."/>
            <person name="Jarett J.K."/>
            <person name="Geller-Mcgrath D.E."/>
            <person name="Sieber C.M."/>
            <person name="Emerson J.B."/>
            <person name="Anantharaman K."/>
            <person name="Thomas B.C."/>
            <person name="Malmstrom R."/>
            <person name="Stieglmeier M."/>
            <person name="Klingl A."/>
            <person name="Woyke T."/>
            <person name="Ryan C.M."/>
            <person name="Banfield J.F."/>
        </authorList>
    </citation>
    <scope>NUCLEOTIDE SEQUENCE [LARGE SCALE GENOMIC DNA]</scope>
    <source>
        <strain evidence="6">CG_4_10_14_3_um_filter_34_13</strain>
        <strain evidence="7">CG_4_9_14_3_um_filter_33_16</strain>
    </source>
</reference>
<dbReference type="EC" id="1.2.7.7" evidence="5"/>
<comment type="caution">
    <text evidence="4">The sequence shown here is derived from an EMBL/GenBank/DDBJ whole genome shotgun (WGS) entry which is preliminary data.</text>
</comment>
<evidence type="ECO:0000259" key="3">
    <source>
        <dbReference type="Pfam" id="PF17147"/>
    </source>
</evidence>
<dbReference type="Pfam" id="PF17147">
    <property type="entry name" value="PFOR_II"/>
    <property type="match status" value="1"/>
</dbReference>
<dbReference type="Proteomes" id="UP000231493">
    <property type="component" value="Unassembled WGS sequence"/>
</dbReference>
<dbReference type="Gene3D" id="3.40.50.920">
    <property type="match status" value="1"/>
</dbReference>
<gene>
    <name evidence="4" type="ORF">AUK42_07350</name>
    <name evidence="7" type="ORF">CO097_03565</name>
    <name evidence="6" type="ORF">COZ07_03785</name>
    <name evidence="5" type="ORF">COZ58_00875</name>
</gene>
<dbReference type="InterPro" id="IPR002880">
    <property type="entry name" value="Pyrv_Fd/Flavodoxin_OxRdtase_N"/>
</dbReference>
<dbReference type="Proteomes" id="UP000182763">
    <property type="component" value="Unassembled WGS sequence"/>
</dbReference>
<reference evidence="4 8" key="1">
    <citation type="journal article" date="2016" name="Environ. Microbiol.">
        <title>Genomic resolution of a cold subsurface aquifer community provides metabolic insights for novel microbes adapted to high CO concentrations.</title>
        <authorList>
            <person name="Probst A.J."/>
            <person name="Castelle C.J."/>
            <person name="Singh A."/>
            <person name="Brown C.T."/>
            <person name="Anantharaman K."/>
            <person name="Sharon I."/>
            <person name="Hug L.A."/>
            <person name="Burstein D."/>
            <person name="Emerson J.B."/>
            <person name="Thomas B.C."/>
            <person name="Banfield J.F."/>
        </authorList>
    </citation>
    <scope>NUCLEOTIDE SEQUENCE [LARGE SCALE GENOMIC DNA]</scope>
    <source>
        <strain evidence="4">CG2_30_33_13</strain>
    </source>
</reference>
<sequence length="351" mass="38631">MAEKILMKGNEAIGEAAICAGCRYYFGYPITPQSELIAYMAKKLLKMKDASFVQAESELAAINMVYGAASTGVRVMTSSSSPGISLMQEGISYIACSEVPCVVVNMMRGGPGLGDIQPAQGDYFQATKGGGHGDYHLIVLAPSSVQELVDLTMDAFDLADKYRNPAMILGDGLLGQMMEAVEFKERPKVDLPSKESWTLVGCKGRKPHWIVPFNLNPSVLEKMNLVINEKYKKLKEHEVRYESINIENADLIIVAYGTVARIVKTVIQKAKKEGINIGLIRPITLFPFPEKIISKTAERIKKFLVVEMSLGQMIEDVKLAVNGKAEVNFYGRCGGIIPTPIEILKELNKYL</sequence>
<proteinExistence type="predicted"/>
<evidence type="ECO:0000313" key="9">
    <source>
        <dbReference type="Proteomes" id="UP000228560"/>
    </source>
</evidence>
<dbReference type="GO" id="GO:0043807">
    <property type="term" value="F:3-methyl-2-oxobutanoate dehydrogenase (ferredoxin) activity"/>
    <property type="evidence" value="ECO:0007669"/>
    <property type="project" value="UniProtKB-EC"/>
</dbReference>
<accession>A0A2M8CDB4</accession>
<dbReference type="EMBL" id="MNYY01000146">
    <property type="protein sequence ID" value="OIP66960.1"/>
    <property type="molecule type" value="Genomic_DNA"/>
</dbReference>
<dbReference type="Proteomes" id="UP000230646">
    <property type="component" value="Unassembled WGS sequence"/>
</dbReference>
<dbReference type="EMBL" id="PFTV01000087">
    <property type="protein sequence ID" value="PJB57055.1"/>
    <property type="molecule type" value="Genomic_DNA"/>
</dbReference>
<evidence type="ECO:0000313" key="4">
    <source>
        <dbReference type="EMBL" id="OIP66960.1"/>
    </source>
</evidence>
<dbReference type="PANTHER" id="PTHR43088:SF1">
    <property type="entry name" value="SUBUNIT OF PYRUVATE:FLAVODOXIN OXIDOREDUCTASE"/>
    <property type="match status" value="1"/>
</dbReference>